<evidence type="ECO:0000313" key="4">
    <source>
        <dbReference type="Proteomes" id="UP001309876"/>
    </source>
</evidence>
<accession>A0AAN7T859</accession>
<feature type="transmembrane region" description="Helical" evidence="1">
    <location>
        <begin position="207"/>
        <end position="230"/>
    </location>
</feature>
<keyword evidence="1" id="KW-0472">Membrane</keyword>
<dbReference type="PANTHER" id="PTHR37013:SF3">
    <property type="entry name" value="INTEGRAL MEMBRANE PROTEIN (AFU_ORTHOLOGUE AFUA_1G05950)"/>
    <property type="match status" value="1"/>
</dbReference>
<evidence type="ECO:0000313" key="3">
    <source>
        <dbReference type="EMBL" id="KAK5091702.1"/>
    </source>
</evidence>
<organism evidence="3 4">
    <name type="scientific">Lithohypha guttulata</name>
    <dbReference type="NCBI Taxonomy" id="1690604"/>
    <lineage>
        <taxon>Eukaryota</taxon>
        <taxon>Fungi</taxon>
        <taxon>Dikarya</taxon>
        <taxon>Ascomycota</taxon>
        <taxon>Pezizomycotina</taxon>
        <taxon>Eurotiomycetes</taxon>
        <taxon>Chaetothyriomycetidae</taxon>
        <taxon>Chaetothyriales</taxon>
        <taxon>Trichomeriaceae</taxon>
        <taxon>Lithohypha</taxon>
    </lineage>
</organism>
<evidence type="ECO:0000256" key="1">
    <source>
        <dbReference type="SAM" id="Phobius"/>
    </source>
</evidence>
<feature type="transmembrane region" description="Helical" evidence="1">
    <location>
        <begin position="171"/>
        <end position="195"/>
    </location>
</feature>
<feature type="transmembrane region" description="Helical" evidence="1">
    <location>
        <begin position="33"/>
        <end position="54"/>
    </location>
</feature>
<dbReference type="EMBL" id="JAVRRJ010000001">
    <property type="protein sequence ID" value="KAK5091702.1"/>
    <property type="molecule type" value="Genomic_DNA"/>
</dbReference>
<dbReference type="Pfam" id="PF24802">
    <property type="entry name" value="DUF7703"/>
    <property type="match status" value="1"/>
</dbReference>
<feature type="transmembrane region" description="Helical" evidence="1">
    <location>
        <begin position="93"/>
        <end position="115"/>
    </location>
</feature>
<protein>
    <recommendedName>
        <fullName evidence="2">DUF7703 domain-containing protein</fullName>
    </recommendedName>
</protein>
<sequence length="366" mass="41259">MVEATLITRSVSNHYATATQKNTFNGQYSPDSVIVTLSIAISLFNSLELILLIFSTFKRWRGLYFWSLTICNLGVMLYAVGMMLSYFELSVRWLWKVILDVGWTLMVSFQSLVLYSRLGLIVSNEKILAAVKWMIIVNSICLCTIVNIFDFGSTYSGSMAFSEGYYYIERIQMTLFTIQELIISGLYVYTTLALLKVISKENTRSMIWQLLTINVIIISMDIGLVTLQFLHFQLYQEAIKVFVYSVKLKLELNILSKLVDLVHGNSAQKSMSIGVIDATSIPGTVQSDVHQEMSQGGVFGSADSKMALEKKEEIHRHGSRYSDASAQQISATSNDVYPVLSNSRYSSRTSGREADIIYADILRDIK</sequence>
<dbReference type="PANTHER" id="PTHR37013">
    <property type="entry name" value="INTEGRAL MEMBRANE PROTEIN (AFU_ORTHOLOGUE AFUA_1G05950)-RELATED"/>
    <property type="match status" value="1"/>
</dbReference>
<feature type="domain" description="DUF7703" evidence="2">
    <location>
        <begin position="38"/>
        <end position="261"/>
    </location>
</feature>
<keyword evidence="1" id="KW-1133">Transmembrane helix</keyword>
<name>A0AAN7T859_9EURO</name>
<reference evidence="3 4" key="1">
    <citation type="submission" date="2023-08" db="EMBL/GenBank/DDBJ databases">
        <title>Black Yeasts Isolated from many extreme environments.</title>
        <authorList>
            <person name="Coleine C."/>
            <person name="Stajich J.E."/>
            <person name="Selbmann L."/>
        </authorList>
    </citation>
    <scope>NUCLEOTIDE SEQUENCE [LARGE SCALE GENOMIC DNA]</scope>
    <source>
        <strain evidence="3 4">CCFEE 5910</strain>
    </source>
</reference>
<gene>
    <name evidence="3" type="ORF">LTR05_001887</name>
</gene>
<keyword evidence="4" id="KW-1185">Reference proteome</keyword>
<comment type="caution">
    <text evidence="3">The sequence shown here is derived from an EMBL/GenBank/DDBJ whole genome shotgun (WGS) entry which is preliminary data.</text>
</comment>
<evidence type="ECO:0000259" key="2">
    <source>
        <dbReference type="Pfam" id="PF24802"/>
    </source>
</evidence>
<feature type="transmembrane region" description="Helical" evidence="1">
    <location>
        <begin position="127"/>
        <end position="151"/>
    </location>
</feature>
<keyword evidence="1" id="KW-0812">Transmembrane</keyword>
<dbReference type="Proteomes" id="UP001309876">
    <property type="component" value="Unassembled WGS sequence"/>
</dbReference>
<dbReference type="InterPro" id="IPR056120">
    <property type="entry name" value="DUF7703"/>
</dbReference>
<feature type="transmembrane region" description="Helical" evidence="1">
    <location>
        <begin position="63"/>
        <end position="87"/>
    </location>
</feature>
<dbReference type="AlphaFoldDB" id="A0AAN7T859"/>
<proteinExistence type="predicted"/>